<evidence type="ECO:0000313" key="1">
    <source>
        <dbReference type="EMBL" id="PIK33994.1"/>
    </source>
</evidence>
<gene>
    <name evidence="1" type="ORF">BSL78_29184</name>
</gene>
<name>A0A2G8JE21_STIJA</name>
<proteinExistence type="predicted"/>
<protein>
    <submittedName>
        <fullName evidence="1">Putative 1-phosphatidylinositol 4,5-bisphosphate phosphodiesterase beta-3 isoform X3</fullName>
    </submittedName>
</protein>
<accession>A0A2G8JE21</accession>
<sequence length="220" mass="26344">MLVSFLVVVTITTVGTINISLRFIFVSICDVREGRRQSISSLESMKKEQEEEILKKQVHHEDILIELYRKHYEEEKQLRFVHANQRYELEQLLMEKVHSKQLKALDKQQKKEEGDLRKMMEKHNLDQRRNISSANGDHHEIQRVRDEAKKKHIGQTVQFTKELRMRHVDKKDELQKKMIELQELLSTDCDKVNSYFWFAVKCCVVVVKYFHLSTSKYLRL</sequence>
<organism evidence="1 2">
    <name type="scientific">Stichopus japonicus</name>
    <name type="common">Sea cucumber</name>
    <dbReference type="NCBI Taxonomy" id="307972"/>
    <lineage>
        <taxon>Eukaryota</taxon>
        <taxon>Metazoa</taxon>
        <taxon>Echinodermata</taxon>
        <taxon>Eleutherozoa</taxon>
        <taxon>Echinozoa</taxon>
        <taxon>Holothuroidea</taxon>
        <taxon>Aspidochirotacea</taxon>
        <taxon>Aspidochirotida</taxon>
        <taxon>Stichopodidae</taxon>
        <taxon>Apostichopus</taxon>
    </lineage>
</organism>
<keyword evidence="2" id="KW-1185">Reference proteome</keyword>
<evidence type="ECO:0000313" key="2">
    <source>
        <dbReference type="Proteomes" id="UP000230750"/>
    </source>
</evidence>
<comment type="caution">
    <text evidence="1">The sequence shown here is derived from an EMBL/GenBank/DDBJ whole genome shotgun (WGS) entry which is preliminary data.</text>
</comment>
<dbReference type="EMBL" id="MRZV01002323">
    <property type="protein sequence ID" value="PIK33994.1"/>
    <property type="molecule type" value="Genomic_DNA"/>
</dbReference>
<dbReference type="AlphaFoldDB" id="A0A2G8JE21"/>
<dbReference type="Proteomes" id="UP000230750">
    <property type="component" value="Unassembled WGS sequence"/>
</dbReference>
<dbReference type="InterPro" id="IPR042531">
    <property type="entry name" value="PLC-beta_C_sf"/>
</dbReference>
<dbReference type="Gene3D" id="1.20.1230.10">
    <property type="entry name" value="Phospholipase C beta, distal C-terminal domain"/>
    <property type="match status" value="1"/>
</dbReference>
<reference evidence="1 2" key="1">
    <citation type="journal article" date="2017" name="PLoS Biol.">
        <title>The sea cucumber genome provides insights into morphological evolution and visceral regeneration.</title>
        <authorList>
            <person name="Zhang X."/>
            <person name="Sun L."/>
            <person name="Yuan J."/>
            <person name="Sun Y."/>
            <person name="Gao Y."/>
            <person name="Zhang L."/>
            <person name="Li S."/>
            <person name="Dai H."/>
            <person name="Hamel J.F."/>
            <person name="Liu C."/>
            <person name="Yu Y."/>
            <person name="Liu S."/>
            <person name="Lin W."/>
            <person name="Guo K."/>
            <person name="Jin S."/>
            <person name="Xu P."/>
            <person name="Storey K.B."/>
            <person name="Huan P."/>
            <person name="Zhang T."/>
            <person name="Zhou Y."/>
            <person name="Zhang J."/>
            <person name="Lin C."/>
            <person name="Li X."/>
            <person name="Xing L."/>
            <person name="Huo D."/>
            <person name="Sun M."/>
            <person name="Wang L."/>
            <person name="Mercier A."/>
            <person name="Li F."/>
            <person name="Yang H."/>
            <person name="Xiang J."/>
        </authorList>
    </citation>
    <scope>NUCLEOTIDE SEQUENCE [LARGE SCALE GENOMIC DNA]</scope>
    <source>
        <strain evidence="1">Shaxun</strain>
        <tissue evidence="1">Muscle</tissue>
    </source>
</reference>
<dbReference type="SUPFAM" id="SSF69989">
    <property type="entry name" value="C-terminal domain of PLC-beta"/>
    <property type="match status" value="1"/>
</dbReference>